<protein>
    <recommendedName>
        <fullName evidence="3">Small ribosomal subunit protein uS10 domain-containing protein</fullName>
    </recommendedName>
</protein>
<evidence type="ECO:0000259" key="3">
    <source>
        <dbReference type="Pfam" id="PF00338"/>
    </source>
</evidence>
<reference evidence="4" key="1">
    <citation type="submission" date="2025-08" db="UniProtKB">
        <authorList>
            <consortium name="Ensembl"/>
        </authorList>
    </citation>
    <scope>IDENTIFICATION</scope>
</reference>
<keyword evidence="2" id="KW-0687">Ribonucleoprotein</keyword>
<dbReference type="GO" id="GO:1990904">
    <property type="term" value="C:ribonucleoprotein complex"/>
    <property type="evidence" value="ECO:0007669"/>
    <property type="project" value="UniProtKB-KW"/>
</dbReference>
<proteinExistence type="predicted"/>
<organism evidence="4 5">
    <name type="scientific">Neovison vison</name>
    <name type="common">American mink</name>
    <name type="synonym">Mustela vison</name>
    <dbReference type="NCBI Taxonomy" id="452646"/>
    <lineage>
        <taxon>Eukaryota</taxon>
        <taxon>Metazoa</taxon>
        <taxon>Chordata</taxon>
        <taxon>Craniata</taxon>
        <taxon>Vertebrata</taxon>
        <taxon>Euteleostomi</taxon>
        <taxon>Mammalia</taxon>
        <taxon>Eutheria</taxon>
        <taxon>Laurasiatheria</taxon>
        <taxon>Carnivora</taxon>
        <taxon>Caniformia</taxon>
        <taxon>Musteloidea</taxon>
        <taxon>Mustelidae</taxon>
        <taxon>Mustelinae</taxon>
        <taxon>Neogale</taxon>
    </lineage>
</organism>
<dbReference type="Pfam" id="PF00338">
    <property type="entry name" value="Ribosomal_S10"/>
    <property type="match status" value="1"/>
</dbReference>
<feature type="domain" description="Small ribosomal subunit protein uS10" evidence="3">
    <location>
        <begin position="18"/>
        <end position="67"/>
    </location>
</feature>
<evidence type="ECO:0000256" key="2">
    <source>
        <dbReference type="ARBA" id="ARBA00023274"/>
    </source>
</evidence>
<dbReference type="GO" id="GO:0005840">
    <property type="term" value="C:ribosome"/>
    <property type="evidence" value="ECO:0007669"/>
    <property type="project" value="UniProtKB-KW"/>
</dbReference>
<dbReference type="InterPro" id="IPR027486">
    <property type="entry name" value="Ribosomal_uS10_dom"/>
</dbReference>
<keyword evidence="1" id="KW-0689">Ribosomal protein</keyword>
<dbReference type="Gene3D" id="3.30.70.600">
    <property type="entry name" value="Ribosomal protein S10 domain"/>
    <property type="match status" value="1"/>
</dbReference>
<dbReference type="AlphaFoldDB" id="A0A8C7ESQ0"/>
<evidence type="ECO:0000313" key="4">
    <source>
        <dbReference type="Ensembl" id="ENSNVIP00000020711.1"/>
    </source>
</evidence>
<evidence type="ECO:0000313" key="5">
    <source>
        <dbReference type="Proteomes" id="UP000694425"/>
    </source>
</evidence>
<dbReference type="SUPFAM" id="SSF54999">
    <property type="entry name" value="Ribosomal protein S10"/>
    <property type="match status" value="1"/>
</dbReference>
<keyword evidence="5" id="KW-1185">Reference proteome</keyword>
<sequence>MAFKDTRKTPEVVTHRIRITLTSHNRKSLEKVWADLSSGAKRKGISKEKRPVWMFTKTLRITQEKLPVAGS</sequence>
<name>A0A8C7ESQ0_NEOVI</name>
<accession>A0A8C7ESQ0</accession>
<reference evidence="4" key="2">
    <citation type="submission" date="2025-09" db="UniProtKB">
        <authorList>
            <consortium name="Ensembl"/>
        </authorList>
    </citation>
    <scope>IDENTIFICATION</scope>
</reference>
<dbReference type="Ensembl" id="ENSNVIT00000024121.1">
    <property type="protein sequence ID" value="ENSNVIP00000020711.1"/>
    <property type="gene ID" value="ENSNVIG00000016233.1"/>
</dbReference>
<dbReference type="Proteomes" id="UP000694425">
    <property type="component" value="Unplaced"/>
</dbReference>
<evidence type="ECO:0000256" key="1">
    <source>
        <dbReference type="ARBA" id="ARBA00022980"/>
    </source>
</evidence>
<dbReference type="InterPro" id="IPR036838">
    <property type="entry name" value="Ribosomal_uS10_dom_sf"/>
</dbReference>